<evidence type="ECO:0000313" key="1">
    <source>
        <dbReference type="EMBL" id="EKD65793.1"/>
    </source>
</evidence>
<organism evidence="1">
    <name type="scientific">uncultured bacterium</name>
    <name type="common">gcode 4</name>
    <dbReference type="NCBI Taxonomy" id="1234023"/>
    <lineage>
        <taxon>Bacteria</taxon>
        <taxon>environmental samples</taxon>
    </lineage>
</organism>
<dbReference type="EMBL" id="AMFJ01021671">
    <property type="protein sequence ID" value="EKD65793.1"/>
    <property type="molecule type" value="Genomic_DNA"/>
</dbReference>
<sequence length="135" mass="16512">MRKKYQYILFTLIIVIVYELYLIFSFKYIDIQKDSIIVSTQKEIAQRQKDLAQKKKYFDYVNSLAYKDKVIKTSQNKKNPWEEVVFVVTKEDADLYKKIDVEKQIYQQNEARSLTYNMSNWQKWVYYIFRVNLTD</sequence>
<dbReference type="AlphaFoldDB" id="K2BAN3"/>
<comment type="caution">
    <text evidence="1">The sequence shown here is derived from an EMBL/GenBank/DDBJ whole genome shotgun (WGS) entry which is preliminary data.</text>
</comment>
<reference evidence="1" key="1">
    <citation type="journal article" date="2012" name="Science">
        <title>Fermentation, hydrogen, and sulfur metabolism in multiple uncultivated bacterial phyla.</title>
        <authorList>
            <person name="Wrighton K.C."/>
            <person name="Thomas B.C."/>
            <person name="Sharon I."/>
            <person name="Miller C.S."/>
            <person name="Castelle C.J."/>
            <person name="VerBerkmoes N.C."/>
            <person name="Wilkins M.J."/>
            <person name="Hettich R.L."/>
            <person name="Lipton M.S."/>
            <person name="Williams K.H."/>
            <person name="Long P.E."/>
            <person name="Banfield J.F."/>
        </authorList>
    </citation>
    <scope>NUCLEOTIDE SEQUENCE [LARGE SCALE GENOMIC DNA]</scope>
</reference>
<evidence type="ECO:0008006" key="2">
    <source>
        <dbReference type="Google" id="ProtNLM"/>
    </source>
</evidence>
<accession>K2BAN3</accession>
<gene>
    <name evidence="1" type="ORF">ACD_49C00085G0008</name>
</gene>
<proteinExistence type="predicted"/>
<protein>
    <recommendedName>
        <fullName evidence="2">Septum formation initiator</fullName>
    </recommendedName>
</protein>
<name>K2BAN3_9BACT</name>